<accession>A0A8D8F1G6</accession>
<keyword evidence="1" id="KW-1133">Transmembrane helix</keyword>
<dbReference type="AlphaFoldDB" id="A0A8D8F1G6"/>
<evidence type="ECO:0000313" key="2">
    <source>
        <dbReference type="EMBL" id="CAG6453449.1"/>
    </source>
</evidence>
<sequence length="100" mass="11413">MSISLSNHPFLNDDESMQYHSLMNEVRRGLLQCAFTTKTPTLCVSSAGDADLANKVSARDRAGEELVLTLFCLLFFLLFMMGAEAKWSLLRYCVMYFLFR</sequence>
<keyword evidence="1" id="KW-0812">Transmembrane</keyword>
<name>A0A8D8F1G6_CULPI</name>
<reference evidence="2" key="1">
    <citation type="submission" date="2021-05" db="EMBL/GenBank/DDBJ databases">
        <authorList>
            <person name="Alioto T."/>
            <person name="Alioto T."/>
            <person name="Gomez Garrido J."/>
        </authorList>
    </citation>
    <scope>NUCLEOTIDE SEQUENCE</scope>
</reference>
<evidence type="ECO:0000256" key="1">
    <source>
        <dbReference type="SAM" id="Phobius"/>
    </source>
</evidence>
<protein>
    <submittedName>
        <fullName evidence="2">(northern house mosquito) hypothetical protein</fullName>
    </submittedName>
</protein>
<feature type="transmembrane region" description="Helical" evidence="1">
    <location>
        <begin position="66"/>
        <end position="83"/>
    </location>
</feature>
<organism evidence="2">
    <name type="scientific">Culex pipiens</name>
    <name type="common">House mosquito</name>
    <dbReference type="NCBI Taxonomy" id="7175"/>
    <lineage>
        <taxon>Eukaryota</taxon>
        <taxon>Metazoa</taxon>
        <taxon>Ecdysozoa</taxon>
        <taxon>Arthropoda</taxon>
        <taxon>Hexapoda</taxon>
        <taxon>Insecta</taxon>
        <taxon>Pterygota</taxon>
        <taxon>Neoptera</taxon>
        <taxon>Endopterygota</taxon>
        <taxon>Diptera</taxon>
        <taxon>Nematocera</taxon>
        <taxon>Culicoidea</taxon>
        <taxon>Culicidae</taxon>
        <taxon>Culicinae</taxon>
        <taxon>Culicini</taxon>
        <taxon>Culex</taxon>
        <taxon>Culex</taxon>
    </lineage>
</organism>
<dbReference type="EMBL" id="HBUE01022908">
    <property type="protein sequence ID" value="CAG6453449.1"/>
    <property type="molecule type" value="Transcribed_RNA"/>
</dbReference>
<keyword evidence="1" id="KW-0472">Membrane</keyword>
<dbReference type="EMBL" id="HBUE01022909">
    <property type="protein sequence ID" value="CAG6453450.1"/>
    <property type="molecule type" value="Transcribed_RNA"/>
</dbReference>
<proteinExistence type="predicted"/>